<reference evidence="1" key="1">
    <citation type="submission" date="2021-06" db="EMBL/GenBank/DDBJ databases">
        <authorList>
            <person name="Kallberg Y."/>
            <person name="Tangrot J."/>
            <person name="Rosling A."/>
        </authorList>
    </citation>
    <scope>NUCLEOTIDE SEQUENCE</scope>
    <source>
        <strain evidence="1">MA461A</strain>
    </source>
</reference>
<keyword evidence="2" id="KW-1185">Reference proteome</keyword>
<comment type="caution">
    <text evidence="1">The sequence shown here is derived from an EMBL/GenBank/DDBJ whole genome shotgun (WGS) entry which is preliminary data.</text>
</comment>
<name>A0ACA9RL52_9GLOM</name>
<feature type="non-terminal residue" evidence="1">
    <location>
        <position position="55"/>
    </location>
</feature>
<dbReference type="Proteomes" id="UP000789920">
    <property type="component" value="Unassembled WGS sequence"/>
</dbReference>
<evidence type="ECO:0000313" key="2">
    <source>
        <dbReference type="Proteomes" id="UP000789920"/>
    </source>
</evidence>
<proteinExistence type="predicted"/>
<protein>
    <submittedName>
        <fullName evidence="1">24028_t:CDS:1</fullName>
    </submittedName>
</protein>
<evidence type="ECO:0000313" key="1">
    <source>
        <dbReference type="EMBL" id="CAG8797135.1"/>
    </source>
</evidence>
<gene>
    <name evidence="1" type="ORF">RPERSI_LOCUS20291</name>
</gene>
<dbReference type="EMBL" id="CAJVQC010057032">
    <property type="protein sequence ID" value="CAG8797135.1"/>
    <property type="molecule type" value="Genomic_DNA"/>
</dbReference>
<organism evidence="1 2">
    <name type="scientific">Racocetra persica</name>
    <dbReference type="NCBI Taxonomy" id="160502"/>
    <lineage>
        <taxon>Eukaryota</taxon>
        <taxon>Fungi</taxon>
        <taxon>Fungi incertae sedis</taxon>
        <taxon>Mucoromycota</taxon>
        <taxon>Glomeromycotina</taxon>
        <taxon>Glomeromycetes</taxon>
        <taxon>Diversisporales</taxon>
        <taxon>Gigasporaceae</taxon>
        <taxon>Racocetra</taxon>
    </lineage>
</organism>
<sequence>NEADKQRLKQLINYDNWNIRQNPKLKTIGYILFKDYDSSYRVNFNWSQSEFKENN</sequence>
<feature type="non-terminal residue" evidence="1">
    <location>
        <position position="1"/>
    </location>
</feature>
<accession>A0ACA9RL52</accession>